<gene>
    <name evidence="3" type="ORF">EXIGLDRAFT_730525</name>
</gene>
<evidence type="ECO:0000313" key="3">
    <source>
        <dbReference type="EMBL" id="KZV81839.1"/>
    </source>
</evidence>
<accession>A0A165ZE29</accession>
<keyword evidence="4" id="KW-1185">Reference proteome</keyword>
<dbReference type="Proteomes" id="UP000077266">
    <property type="component" value="Unassembled WGS sequence"/>
</dbReference>
<dbReference type="PROSITE" id="PS50181">
    <property type="entry name" value="FBOX"/>
    <property type="match status" value="1"/>
</dbReference>
<dbReference type="AlphaFoldDB" id="A0A165ZE29"/>
<sequence length="587" mass="66545">MACTNGLQTGARSKVDHTMPLTPNHQGCIFSFTTALLQDALHDAQSAGEVMSGTRALQASVREAIDAFSYSWNRTKSVTAELPLEVLLACFEWLEPQDRLTVTHVSRDWRAVAIAEPTLWTALVPTDPAWFSADYFETLLRRSHSLPFDIECPVPAIYPLQQNGRENLHRIRTLVLSDIYRATWVFFRDAAGVMVSLRHLTLMSDSRTLSVYEDAISELEHFHVPPAWVPILHSMTGYGFELPTRPDSSPFLSLRHFSGSLCWEADLTDMFTWMPRLETLRLEYIDTSDPVRRLTFPKGPLPSNLRSVSLCTDPGSSKAKDFGNLMDRWAESSGRLELLEVDLSSTLEPFLRLFIASRPRDEPWTMTLAPSPPRVHPATCVSLKAESDITYTVLLPDCREYYNDILTPNIAHCSRLSHLHISGISGFIRLFEGDLTLPSLTTLTVDISRGESASYSYSDCDLSYWDDALPVRLTVPILSCLRFDCHLPVKYWKAWFAIQLPEIIDPYIVLDCPLLPKLVISSPNMSRVPWYVSKTLQPLAVEFLLEERPEEDFENSEDSEDWEDPEDWEDSEDSEDADSENGLDSEQ</sequence>
<dbReference type="Pfam" id="PF12937">
    <property type="entry name" value="F-box-like"/>
    <property type="match status" value="1"/>
</dbReference>
<feature type="domain" description="F-box" evidence="2">
    <location>
        <begin position="76"/>
        <end position="123"/>
    </location>
</feature>
<dbReference type="SUPFAM" id="SSF81383">
    <property type="entry name" value="F-box domain"/>
    <property type="match status" value="1"/>
</dbReference>
<organism evidence="3 4">
    <name type="scientific">Exidia glandulosa HHB12029</name>
    <dbReference type="NCBI Taxonomy" id="1314781"/>
    <lineage>
        <taxon>Eukaryota</taxon>
        <taxon>Fungi</taxon>
        <taxon>Dikarya</taxon>
        <taxon>Basidiomycota</taxon>
        <taxon>Agaricomycotina</taxon>
        <taxon>Agaricomycetes</taxon>
        <taxon>Auriculariales</taxon>
        <taxon>Exidiaceae</taxon>
        <taxon>Exidia</taxon>
    </lineage>
</organism>
<dbReference type="CDD" id="cd09917">
    <property type="entry name" value="F-box_SF"/>
    <property type="match status" value="1"/>
</dbReference>
<feature type="region of interest" description="Disordered" evidence="1">
    <location>
        <begin position="547"/>
        <end position="587"/>
    </location>
</feature>
<protein>
    <recommendedName>
        <fullName evidence="2">F-box domain-containing protein</fullName>
    </recommendedName>
</protein>
<dbReference type="OrthoDB" id="2800666at2759"/>
<dbReference type="InterPro" id="IPR001810">
    <property type="entry name" value="F-box_dom"/>
</dbReference>
<dbReference type="InterPro" id="IPR036047">
    <property type="entry name" value="F-box-like_dom_sf"/>
</dbReference>
<dbReference type="EMBL" id="KV426363">
    <property type="protein sequence ID" value="KZV81839.1"/>
    <property type="molecule type" value="Genomic_DNA"/>
</dbReference>
<reference evidence="3 4" key="1">
    <citation type="journal article" date="2016" name="Mol. Biol. Evol.">
        <title>Comparative Genomics of Early-Diverging Mushroom-Forming Fungi Provides Insights into the Origins of Lignocellulose Decay Capabilities.</title>
        <authorList>
            <person name="Nagy L.G."/>
            <person name="Riley R."/>
            <person name="Tritt A."/>
            <person name="Adam C."/>
            <person name="Daum C."/>
            <person name="Floudas D."/>
            <person name="Sun H."/>
            <person name="Yadav J.S."/>
            <person name="Pangilinan J."/>
            <person name="Larsson K.H."/>
            <person name="Matsuura K."/>
            <person name="Barry K."/>
            <person name="Labutti K."/>
            <person name="Kuo R."/>
            <person name="Ohm R.A."/>
            <person name="Bhattacharya S.S."/>
            <person name="Shirouzu T."/>
            <person name="Yoshinaga Y."/>
            <person name="Martin F.M."/>
            <person name="Grigoriev I.V."/>
            <person name="Hibbett D.S."/>
        </authorList>
    </citation>
    <scope>NUCLEOTIDE SEQUENCE [LARGE SCALE GENOMIC DNA]</scope>
    <source>
        <strain evidence="3 4">HHB12029</strain>
    </source>
</reference>
<dbReference type="SUPFAM" id="SSF52058">
    <property type="entry name" value="L domain-like"/>
    <property type="match status" value="1"/>
</dbReference>
<dbReference type="InParanoid" id="A0A165ZE29"/>
<feature type="compositionally biased region" description="Acidic residues" evidence="1">
    <location>
        <begin position="548"/>
        <end position="587"/>
    </location>
</feature>
<dbReference type="SMART" id="SM00256">
    <property type="entry name" value="FBOX"/>
    <property type="match status" value="1"/>
</dbReference>
<evidence type="ECO:0000256" key="1">
    <source>
        <dbReference type="SAM" id="MobiDB-lite"/>
    </source>
</evidence>
<proteinExistence type="predicted"/>
<name>A0A165ZE29_EXIGL</name>
<evidence type="ECO:0000259" key="2">
    <source>
        <dbReference type="PROSITE" id="PS50181"/>
    </source>
</evidence>
<evidence type="ECO:0000313" key="4">
    <source>
        <dbReference type="Proteomes" id="UP000077266"/>
    </source>
</evidence>
<dbReference type="Gene3D" id="1.20.1280.50">
    <property type="match status" value="1"/>
</dbReference>